<dbReference type="AlphaFoldDB" id="U2R8K1"/>
<organism evidence="1 2">
    <name type="scientific">Leifsonia aquatica ATCC 14665</name>
    <dbReference type="NCBI Taxonomy" id="1358026"/>
    <lineage>
        <taxon>Bacteria</taxon>
        <taxon>Bacillati</taxon>
        <taxon>Actinomycetota</taxon>
        <taxon>Actinomycetes</taxon>
        <taxon>Micrococcales</taxon>
        <taxon>Microbacteriaceae</taxon>
        <taxon>Leifsonia</taxon>
    </lineage>
</organism>
<dbReference type="EMBL" id="AWVQ01000258">
    <property type="protein sequence ID" value="ERK71575.1"/>
    <property type="molecule type" value="Genomic_DNA"/>
</dbReference>
<dbReference type="HOGENOM" id="CLU_2916963_0_0_11"/>
<sequence length="61" mass="7130">MAWRRRRSDSWVCIVTWFGSLLRAFFGFARSPRSRGWGRCYPDRGTRASPIGDARVHLTRS</sequence>
<gene>
    <name evidence="1" type="ORF">N136_02067</name>
</gene>
<dbReference type="Proteomes" id="UP000016605">
    <property type="component" value="Unassembled WGS sequence"/>
</dbReference>
<reference evidence="1 2" key="1">
    <citation type="submission" date="2013-08" db="EMBL/GenBank/DDBJ databases">
        <authorList>
            <person name="Weinstock G."/>
            <person name="Sodergren E."/>
            <person name="Wylie T."/>
            <person name="Fulton L."/>
            <person name="Fulton R."/>
            <person name="Fronick C."/>
            <person name="O'Laughlin M."/>
            <person name="Godfrey J."/>
            <person name="Miner T."/>
            <person name="Herter B."/>
            <person name="Appelbaum E."/>
            <person name="Cordes M."/>
            <person name="Lek S."/>
            <person name="Wollam A."/>
            <person name="Pepin K.H."/>
            <person name="Palsikar V.B."/>
            <person name="Mitreva M."/>
            <person name="Wilson R.K."/>
        </authorList>
    </citation>
    <scope>NUCLEOTIDE SEQUENCE [LARGE SCALE GENOMIC DNA]</scope>
    <source>
        <strain evidence="1 2">ATCC 14665</strain>
    </source>
</reference>
<evidence type="ECO:0000313" key="1">
    <source>
        <dbReference type="EMBL" id="ERK71575.1"/>
    </source>
</evidence>
<proteinExistence type="predicted"/>
<comment type="caution">
    <text evidence="1">The sequence shown here is derived from an EMBL/GenBank/DDBJ whole genome shotgun (WGS) entry which is preliminary data.</text>
</comment>
<name>U2R8K1_LEIAQ</name>
<accession>U2R8K1</accession>
<evidence type="ECO:0000313" key="2">
    <source>
        <dbReference type="Proteomes" id="UP000016605"/>
    </source>
</evidence>
<protein>
    <submittedName>
        <fullName evidence="1">Uncharacterized protein</fullName>
    </submittedName>
</protein>